<feature type="region of interest" description="Disordered" evidence="6">
    <location>
        <begin position="36"/>
        <end position="76"/>
    </location>
</feature>
<proteinExistence type="inferred from homology"/>
<feature type="compositionally biased region" description="Basic and acidic residues" evidence="6">
    <location>
        <begin position="163"/>
        <end position="175"/>
    </location>
</feature>
<feature type="compositionally biased region" description="Basic residues" evidence="6">
    <location>
        <begin position="7"/>
        <end position="18"/>
    </location>
</feature>
<dbReference type="OrthoDB" id="10072223at2759"/>
<dbReference type="InterPro" id="IPR019186">
    <property type="entry name" value="Nucleolar_protein_12"/>
</dbReference>
<evidence type="ECO:0000256" key="1">
    <source>
        <dbReference type="ARBA" id="ARBA00004604"/>
    </source>
</evidence>
<evidence type="ECO:0000256" key="3">
    <source>
        <dbReference type="ARBA" id="ARBA00015520"/>
    </source>
</evidence>
<feature type="compositionally biased region" description="Acidic residues" evidence="6">
    <location>
        <begin position="146"/>
        <end position="162"/>
    </location>
</feature>
<dbReference type="OMA" id="GMDFDPN"/>
<protein>
    <recommendedName>
        <fullName evidence="3">Nucleolar protein 12</fullName>
    </recommendedName>
</protein>
<reference evidence="7" key="1">
    <citation type="submission" date="2022-11" db="UniProtKB">
        <authorList>
            <consortium name="EnsemblMetazoa"/>
        </authorList>
    </citation>
    <scope>IDENTIFICATION</scope>
</reference>
<feature type="region of interest" description="Disordered" evidence="6">
    <location>
        <begin position="1"/>
        <end position="21"/>
    </location>
</feature>
<name>A0A914B1C7_PATMI</name>
<feature type="compositionally biased region" description="Basic and acidic residues" evidence="6">
    <location>
        <begin position="45"/>
        <end position="66"/>
    </location>
</feature>
<evidence type="ECO:0000313" key="8">
    <source>
        <dbReference type="Proteomes" id="UP000887568"/>
    </source>
</evidence>
<evidence type="ECO:0000256" key="5">
    <source>
        <dbReference type="ARBA" id="ARBA00023242"/>
    </source>
</evidence>
<comment type="similarity">
    <text evidence="2">Belongs to the RRP17 family.</text>
</comment>
<dbReference type="GO" id="GO:0005730">
    <property type="term" value="C:nucleolus"/>
    <property type="evidence" value="ECO:0007669"/>
    <property type="project" value="UniProtKB-SubCell"/>
</dbReference>
<feature type="compositionally biased region" description="Basic residues" evidence="6">
    <location>
        <begin position="205"/>
        <end position="214"/>
    </location>
</feature>
<comment type="subcellular location">
    <subcellularLocation>
        <location evidence="1">Nucleus</location>
        <location evidence="1">Nucleolus</location>
    </subcellularLocation>
</comment>
<evidence type="ECO:0000256" key="6">
    <source>
        <dbReference type="SAM" id="MobiDB-lite"/>
    </source>
</evidence>
<sequence length="246" mass="28349">MPTDKFRQKHPKNRHTKTHLVFDEEKRRDFLSGFQKRKKERKRVAREQQELQYKEEKQKIRQETRKARQAGWKDLNFPDEVTEVKDSKPIVFDHAEHTVTVESVGGVTVEALDLLAAHGGIGENKVEYEDDDVEENALSRLKGLAEYDDDDDENESDEDNNEDVPKETKAKDRKIQSNKKSSKLQKLQSKLNRSRTGHRGGSSSARHKGGHKGSHKETESRGVKRLGHRGKKQRGNRRGGHSGKRR</sequence>
<dbReference type="Pfam" id="PF09805">
    <property type="entry name" value="Nop25"/>
    <property type="match status" value="1"/>
</dbReference>
<keyword evidence="8" id="KW-1185">Reference proteome</keyword>
<dbReference type="PANTHER" id="PTHR14577">
    <property type="entry name" value="NUCLEOLAR PROTEIN 12"/>
    <property type="match status" value="1"/>
</dbReference>
<accession>A0A914B1C7</accession>
<evidence type="ECO:0000256" key="4">
    <source>
        <dbReference type="ARBA" id="ARBA00023054"/>
    </source>
</evidence>
<keyword evidence="4" id="KW-0175">Coiled coil</keyword>
<evidence type="ECO:0000313" key="7">
    <source>
        <dbReference type="EnsemblMetazoa" id="XP_038069301.1"/>
    </source>
</evidence>
<dbReference type="PANTHER" id="PTHR14577:SF0">
    <property type="entry name" value="NUCLEOLAR PROTEIN 12"/>
    <property type="match status" value="1"/>
</dbReference>
<organism evidence="7 8">
    <name type="scientific">Patiria miniata</name>
    <name type="common">Bat star</name>
    <name type="synonym">Asterina miniata</name>
    <dbReference type="NCBI Taxonomy" id="46514"/>
    <lineage>
        <taxon>Eukaryota</taxon>
        <taxon>Metazoa</taxon>
        <taxon>Echinodermata</taxon>
        <taxon>Eleutherozoa</taxon>
        <taxon>Asterozoa</taxon>
        <taxon>Asteroidea</taxon>
        <taxon>Valvatacea</taxon>
        <taxon>Valvatida</taxon>
        <taxon>Asterinidae</taxon>
        <taxon>Patiria</taxon>
    </lineage>
</organism>
<keyword evidence="5" id="KW-0539">Nucleus</keyword>
<feature type="compositionally biased region" description="Basic residues" evidence="6">
    <location>
        <begin position="223"/>
        <end position="246"/>
    </location>
</feature>
<evidence type="ECO:0000256" key="2">
    <source>
        <dbReference type="ARBA" id="ARBA00007175"/>
    </source>
</evidence>
<dbReference type="RefSeq" id="XP_038069301.1">
    <property type="nucleotide sequence ID" value="XM_038213373.1"/>
</dbReference>
<dbReference type="GO" id="GO:0019843">
    <property type="term" value="F:rRNA binding"/>
    <property type="evidence" value="ECO:0007669"/>
    <property type="project" value="TreeGrafter"/>
</dbReference>
<dbReference type="Proteomes" id="UP000887568">
    <property type="component" value="Unplaced"/>
</dbReference>
<dbReference type="GeneID" id="119738468"/>
<dbReference type="AlphaFoldDB" id="A0A914B1C7"/>
<dbReference type="EnsemblMetazoa" id="XM_038213373.1">
    <property type="protein sequence ID" value="XP_038069301.1"/>
    <property type="gene ID" value="LOC119738468"/>
</dbReference>
<feature type="region of interest" description="Disordered" evidence="6">
    <location>
        <begin position="120"/>
        <end position="246"/>
    </location>
</feature>